<evidence type="ECO:0000256" key="1">
    <source>
        <dbReference type="SAM" id="MobiDB-lite"/>
    </source>
</evidence>
<dbReference type="Proteomes" id="UP000305760">
    <property type="component" value="Unassembled WGS sequence"/>
</dbReference>
<dbReference type="EMBL" id="SMDR01000002">
    <property type="protein sequence ID" value="TNJ33917.1"/>
    <property type="molecule type" value="Genomic_DNA"/>
</dbReference>
<keyword evidence="4" id="KW-1185">Reference proteome</keyword>
<feature type="compositionally biased region" description="Low complexity" evidence="1">
    <location>
        <begin position="58"/>
        <end position="81"/>
    </location>
</feature>
<dbReference type="OrthoDB" id="6059159at2"/>
<feature type="region of interest" description="Disordered" evidence="1">
    <location>
        <begin position="58"/>
        <end position="101"/>
    </location>
</feature>
<sequence length="129" mass="13532">MSRGLAVFLVFWMGSSAVGADELHKCVDAAGAVSYQSAPCAAGSRTLWVRAVVPEATPARPAASAAPTVSPGPARPGARRTTAPRRDPAASRCAAARRSADATRERLWNRLTFRQRSELDAKVARACAG</sequence>
<keyword evidence="2" id="KW-0732">Signal</keyword>
<feature type="chain" id="PRO_5022899407" description="DUF4124 domain-containing protein" evidence="2">
    <location>
        <begin position="21"/>
        <end position="129"/>
    </location>
</feature>
<feature type="signal peptide" evidence="2">
    <location>
        <begin position="1"/>
        <end position="20"/>
    </location>
</feature>
<evidence type="ECO:0008006" key="5">
    <source>
        <dbReference type="Google" id="ProtNLM"/>
    </source>
</evidence>
<evidence type="ECO:0000313" key="3">
    <source>
        <dbReference type="EMBL" id="TNJ33917.1"/>
    </source>
</evidence>
<evidence type="ECO:0000256" key="2">
    <source>
        <dbReference type="SAM" id="SignalP"/>
    </source>
</evidence>
<comment type="caution">
    <text evidence="3">The sequence shown here is derived from an EMBL/GenBank/DDBJ whole genome shotgun (WGS) entry which is preliminary data.</text>
</comment>
<protein>
    <recommendedName>
        <fullName evidence="5">DUF4124 domain-containing protein</fullName>
    </recommendedName>
</protein>
<proteinExistence type="predicted"/>
<organism evidence="3 4">
    <name type="scientific">Arenimonas terrae</name>
    <dbReference type="NCBI Taxonomy" id="2546226"/>
    <lineage>
        <taxon>Bacteria</taxon>
        <taxon>Pseudomonadati</taxon>
        <taxon>Pseudomonadota</taxon>
        <taxon>Gammaproteobacteria</taxon>
        <taxon>Lysobacterales</taxon>
        <taxon>Lysobacteraceae</taxon>
        <taxon>Arenimonas</taxon>
    </lineage>
</organism>
<evidence type="ECO:0000313" key="4">
    <source>
        <dbReference type="Proteomes" id="UP000305760"/>
    </source>
</evidence>
<reference evidence="3 4" key="1">
    <citation type="submission" date="2019-03" db="EMBL/GenBank/DDBJ databases">
        <title>Arenimonas daejeonensis sp. nov., isolated from compost.</title>
        <authorList>
            <person name="Jeon C.O."/>
        </authorList>
    </citation>
    <scope>NUCLEOTIDE SEQUENCE [LARGE SCALE GENOMIC DNA]</scope>
    <source>
        <strain evidence="3 4">R29</strain>
    </source>
</reference>
<dbReference type="RefSeq" id="WP_139448809.1">
    <property type="nucleotide sequence ID" value="NZ_SMDR01000002.1"/>
</dbReference>
<gene>
    <name evidence="3" type="ORF">E1B00_11355</name>
</gene>
<name>A0A5C4RTI7_9GAMM</name>
<accession>A0A5C4RTI7</accession>
<dbReference type="AlphaFoldDB" id="A0A5C4RTI7"/>